<accession>A0A0F9JZ08</accession>
<evidence type="ECO:0000313" key="2">
    <source>
        <dbReference type="EMBL" id="KKM74978.1"/>
    </source>
</evidence>
<dbReference type="InterPro" id="IPR021122">
    <property type="entry name" value="RNA_ligase_dom_REL/Rnl2"/>
</dbReference>
<evidence type="ECO:0000259" key="1">
    <source>
        <dbReference type="Pfam" id="PF09414"/>
    </source>
</evidence>
<dbReference type="Gene3D" id="3.30.470.30">
    <property type="entry name" value="DNA ligase/mRNA capping enzyme"/>
    <property type="match status" value="1"/>
</dbReference>
<feature type="domain" description="RNA ligase" evidence="1">
    <location>
        <begin position="32"/>
        <end position="193"/>
    </location>
</feature>
<comment type="caution">
    <text evidence="2">The sequence shown here is derived from an EMBL/GenBank/DDBJ whole genome shotgun (WGS) entry which is preliminary data.</text>
</comment>
<name>A0A0F9JZ08_9ZZZZ</name>
<protein>
    <recommendedName>
        <fullName evidence="1">RNA ligase domain-containing protein</fullName>
    </recommendedName>
</protein>
<dbReference type="EMBL" id="LAZR01009053">
    <property type="protein sequence ID" value="KKM74978.1"/>
    <property type="molecule type" value="Genomic_DNA"/>
</dbReference>
<dbReference type="SUPFAM" id="SSF56091">
    <property type="entry name" value="DNA ligase/mRNA capping enzyme, catalytic domain"/>
    <property type="match status" value="1"/>
</dbReference>
<dbReference type="AlphaFoldDB" id="A0A0F9JZ08"/>
<proteinExistence type="predicted"/>
<organism evidence="2">
    <name type="scientific">marine sediment metagenome</name>
    <dbReference type="NCBI Taxonomy" id="412755"/>
    <lineage>
        <taxon>unclassified sequences</taxon>
        <taxon>metagenomes</taxon>
        <taxon>ecological metagenomes</taxon>
    </lineage>
</organism>
<reference evidence="2" key="1">
    <citation type="journal article" date="2015" name="Nature">
        <title>Complex archaea that bridge the gap between prokaryotes and eukaryotes.</title>
        <authorList>
            <person name="Spang A."/>
            <person name="Saw J.H."/>
            <person name="Jorgensen S.L."/>
            <person name="Zaremba-Niedzwiedzka K."/>
            <person name="Martijn J."/>
            <person name="Lind A.E."/>
            <person name="van Eijk R."/>
            <person name="Schleper C."/>
            <person name="Guy L."/>
            <person name="Ettema T.J."/>
        </authorList>
    </citation>
    <scope>NUCLEOTIDE SEQUENCE</scope>
</reference>
<sequence>MVKMEKEFLKYGKIKQIGDKENVGIFGTDDEDIVIQEKIDGANFRFMFKDDEQIIFGSRNRGLNDTDEEEGSWKRCIKYIREKITEYPKGTDITSFIFYGECCIRHSISYQWDKMPPYLGFDIYDTRDKVYLNHKLAKEIFKQLGLEFVPVIKVVKAKDIKEISDKDVPKSAYYEGPAEGIVFKNYAKQLMAKFVTDKFKEVNKDTFGTSKKWAKNDNEIIVAKYCTNPRIDKWIFKLIDDGHELQMKMMQHLPTAVYKDIMQEEGQEILFSKFAINFQDLKKQVTRRCLAVLKQVIGNNALSEKDEKKNKLEETL</sequence>
<gene>
    <name evidence="2" type="ORF">LCGC14_1394950</name>
</gene>
<dbReference type="Pfam" id="PF09414">
    <property type="entry name" value="RNA_ligase"/>
    <property type="match status" value="1"/>
</dbReference>